<protein>
    <submittedName>
        <fullName evidence="1">Uncharacterized protein</fullName>
    </submittedName>
</protein>
<accession>A0A8T2PIM7</accession>
<dbReference type="AlphaFoldDB" id="A0A8T2PIM7"/>
<name>A0A8T2PIM7_9TELE</name>
<organism evidence="1 2">
    <name type="scientific">Albula glossodonta</name>
    <name type="common">roundjaw bonefish</name>
    <dbReference type="NCBI Taxonomy" id="121402"/>
    <lineage>
        <taxon>Eukaryota</taxon>
        <taxon>Metazoa</taxon>
        <taxon>Chordata</taxon>
        <taxon>Craniata</taxon>
        <taxon>Vertebrata</taxon>
        <taxon>Euteleostomi</taxon>
        <taxon>Actinopterygii</taxon>
        <taxon>Neopterygii</taxon>
        <taxon>Teleostei</taxon>
        <taxon>Albuliformes</taxon>
        <taxon>Albulidae</taxon>
        <taxon>Albula</taxon>
    </lineage>
</organism>
<comment type="caution">
    <text evidence="1">The sequence shown here is derived from an EMBL/GenBank/DDBJ whole genome shotgun (WGS) entry which is preliminary data.</text>
</comment>
<gene>
    <name evidence="1" type="ORF">JZ751_027927</name>
</gene>
<evidence type="ECO:0000313" key="2">
    <source>
        <dbReference type="Proteomes" id="UP000824540"/>
    </source>
</evidence>
<dbReference type="EMBL" id="JAFBMS010000009">
    <property type="protein sequence ID" value="KAG9349482.1"/>
    <property type="molecule type" value="Genomic_DNA"/>
</dbReference>
<evidence type="ECO:0000313" key="1">
    <source>
        <dbReference type="EMBL" id="KAG9349482.1"/>
    </source>
</evidence>
<reference evidence="1" key="1">
    <citation type="thesis" date="2021" institute="BYU ScholarsArchive" country="Provo, UT, USA">
        <title>Applications of and Algorithms for Genome Assembly and Genomic Analyses with an Emphasis on Marine Teleosts.</title>
        <authorList>
            <person name="Pickett B.D."/>
        </authorList>
    </citation>
    <scope>NUCLEOTIDE SEQUENCE</scope>
    <source>
        <strain evidence="1">HI-2016</strain>
    </source>
</reference>
<sequence length="88" mass="9627">MSTRSRLAAPRRHSSSCIVFCTEQGSGYNGVKALNELFTEGLPLAWMGEERGSEGIRGCAMAFQVKFCNTLRLLIVCSQCITELCFGS</sequence>
<proteinExistence type="predicted"/>
<keyword evidence="2" id="KW-1185">Reference proteome</keyword>
<dbReference type="Proteomes" id="UP000824540">
    <property type="component" value="Unassembled WGS sequence"/>
</dbReference>